<dbReference type="STRING" id="1601833.SAMN05518684_12273"/>
<evidence type="ECO:0000259" key="2">
    <source>
        <dbReference type="Pfam" id="PF07670"/>
    </source>
</evidence>
<dbReference type="EMBL" id="FOGT01000022">
    <property type="protein sequence ID" value="SES39793.1"/>
    <property type="molecule type" value="Genomic_DNA"/>
</dbReference>
<feature type="transmembrane region" description="Helical" evidence="1">
    <location>
        <begin position="9"/>
        <end position="26"/>
    </location>
</feature>
<feature type="transmembrane region" description="Helical" evidence="1">
    <location>
        <begin position="245"/>
        <end position="272"/>
    </location>
</feature>
<name>A0A1H9X2C6_9BACI</name>
<organism evidence="3 4">
    <name type="scientific">Salipaludibacillus aurantiacus</name>
    <dbReference type="NCBI Taxonomy" id="1601833"/>
    <lineage>
        <taxon>Bacteria</taxon>
        <taxon>Bacillati</taxon>
        <taxon>Bacillota</taxon>
        <taxon>Bacilli</taxon>
        <taxon>Bacillales</taxon>
        <taxon>Bacillaceae</taxon>
    </lineage>
</organism>
<feature type="transmembrane region" description="Helical" evidence="1">
    <location>
        <begin position="132"/>
        <end position="157"/>
    </location>
</feature>
<proteinExistence type="predicted"/>
<feature type="transmembrane region" description="Helical" evidence="1">
    <location>
        <begin position="326"/>
        <end position="348"/>
    </location>
</feature>
<feature type="transmembrane region" description="Helical" evidence="1">
    <location>
        <begin position="212"/>
        <end position="233"/>
    </location>
</feature>
<dbReference type="PROSITE" id="PS51257">
    <property type="entry name" value="PROKAR_LIPOPROTEIN"/>
    <property type="match status" value="1"/>
</dbReference>
<keyword evidence="1" id="KW-1133">Transmembrane helix</keyword>
<keyword evidence="4" id="KW-1185">Reference proteome</keyword>
<feature type="transmembrane region" description="Helical" evidence="1">
    <location>
        <begin position="292"/>
        <end position="314"/>
    </location>
</feature>
<accession>A0A1H9X2C6</accession>
<reference evidence="4" key="1">
    <citation type="submission" date="2016-10" db="EMBL/GenBank/DDBJ databases">
        <authorList>
            <person name="Varghese N."/>
            <person name="Submissions S."/>
        </authorList>
    </citation>
    <scope>NUCLEOTIDE SEQUENCE [LARGE SCALE GENOMIC DNA]</scope>
    <source>
        <strain evidence="4">S9</strain>
    </source>
</reference>
<dbReference type="InterPro" id="IPR014226">
    <property type="entry name" value="Spore_IM_YlbJ"/>
</dbReference>
<feature type="transmembrane region" description="Helical" evidence="1">
    <location>
        <begin position="46"/>
        <end position="72"/>
    </location>
</feature>
<dbReference type="NCBIfam" id="TIGR02871">
    <property type="entry name" value="spore_ylbJ"/>
    <property type="match status" value="1"/>
</dbReference>
<dbReference type="RefSeq" id="WP_093055658.1">
    <property type="nucleotide sequence ID" value="NZ_FOGT01000022.1"/>
</dbReference>
<keyword evidence="1" id="KW-0472">Membrane</keyword>
<feature type="transmembrane region" description="Helical" evidence="1">
    <location>
        <begin position="376"/>
        <end position="398"/>
    </location>
</feature>
<dbReference type="AlphaFoldDB" id="A0A1H9X2C6"/>
<dbReference type="Pfam" id="PF07670">
    <property type="entry name" value="Gate"/>
    <property type="match status" value="1"/>
</dbReference>
<keyword evidence="1" id="KW-0812">Transmembrane</keyword>
<dbReference type="OrthoDB" id="1645614at2"/>
<dbReference type="InterPro" id="IPR011642">
    <property type="entry name" value="Gate_dom"/>
</dbReference>
<evidence type="ECO:0000313" key="3">
    <source>
        <dbReference type="EMBL" id="SES39793.1"/>
    </source>
</evidence>
<evidence type="ECO:0000313" key="4">
    <source>
        <dbReference type="Proteomes" id="UP000198571"/>
    </source>
</evidence>
<protein>
    <submittedName>
        <fullName evidence="3">Sporulation integral membrane protein YlbJ</fullName>
    </submittedName>
</protein>
<dbReference type="Proteomes" id="UP000198571">
    <property type="component" value="Unassembled WGS sequence"/>
</dbReference>
<feature type="domain" description="Nucleoside transporter/FeoB GTPase Gate" evidence="2">
    <location>
        <begin position="44"/>
        <end position="135"/>
    </location>
</feature>
<evidence type="ECO:0000256" key="1">
    <source>
        <dbReference type="SAM" id="Phobius"/>
    </source>
</evidence>
<sequence length="403" mass="44529">MSRIQLIKTFLYGISATFLAGCFMVFPKEAYEASVRGMTVWWEVVFPSLLPFFILSEFLIRFGVVSFLGTLFEPLMRPLFRVPGSGGFVWAMGLASGFPSGAKLTARLRQEGHVTQIEGERLASFTNASNPLFIFGAIAVGFFQNASIGLLLAAAHYGGNLIVGLVMRFHGRSIEQSKPVSARSVSFTAALRKMHHDRLNQQEPLGKMMGDAINSSIHTLLMIGGFMIFFSVLNQILEIIRFSDVVSLIISILLVGMHMPDALSPGIIAGLFEITLGSQRISGVSEATLLQQAVITSFILAFNGFSVQAQVASILSSTDIRFMPFFIARCIHAAVSAVLAFVLFTPLYTDRISEASLPVNSELVTDYTFQFIFIKIYDWLILYGSLVTLLSLLFWFCYNLKKD</sequence>
<gene>
    <name evidence="3" type="ORF">SAMN05518684_12273</name>
</gene>